<evidence type="ECO:0000313" key="5">
    <source>
        <dbReference type="EMBL" id="KAF5384336.1"/>
    </source>
</evidence>
<dbReference type="Proteomes" id="UP000565441">
    <property type="component" value="Unassembled WGS sequence"/>
</dbReference>
<keyword evidence="3" id="KW-0808">Transferase</keyword>
<evidence type="ECO:0000259" key="4">
    <source>
        <dbReference type="Pfam" id="PF10017"/>
    </source>
</evidence>
<proteinExistence type="inferred from homology"/>
<dbReference type="EMBL" id="JAACJP010000005">
    <property type="protein sequence ID" value="KAF5384336.1"/>
    <property type="molecule type" value="Genomic_DNA"/>
</dbReference>
<dbReference type="OrthoDB" id="659at2759"/>
<dbReference type="InterPro" id="IPR051128">
    <property type="entry name" value="EgtD_Methyltrsf_superfamily"/>
</dbReference>
<dbReference type="InterPro" id="IPR017804">
    <property type="entry name" value="MeTrfase_EgtD-like"/>
</dbReference>
<sequence length="377" mass="41778">MPQIEILDIRGSKDGADAIPHLQHEILQGLLKAPGHRTLPSEILYDDEVGLRLYNEGMTTWSEWYYPIVAEKQILNAHGDEIAQSFARSSKGEAVLIELGAGSLEKTSQILSSIANTVESNDSEAPIRYYALDLERTALETAIERLQGSIGDKIAGRISTIGLWGTYEDGIRLIKSNELGLDPDIPVHIIFLGGTIGNFKKGEEDIAFLKNLPLNPERGDGLLLAMDGEKPAEVIERSYGFPAGKEWIMNGLKVAGRALTGDEELFKLEGWDRYAKYNEKLGEHVDSRVIMANSRTGRFEMGYRSVEAQTVKDKIHGIEISFSKDEVILVLFSNKYTDREMKDTLAQSGLKAAGSWANEGLQYYLFSLRPLESPAAT</sequence>
<keyword evidence="6" id="KW-1185">Reference proteome</keyword>
<dbReference type="GO" id="GO:0008168">
    <property type="term" value="F:methyltransferase activity"/>
    <property type="evidence" value="ECO:0007669"/>
    <property type="project" value="UniProtKB-KW"/>
</dbReference>
<organism evidence="5 6">
    <name type="scientific">Tricholomella constricta</name>
    <dbReference type="NCBI Taxonomy" id="117010"/>
    <lineage>
        <taxon>Eukaryota</taxon>
        <taxon>Fungi</taxon>
        <taxon>Dikarya</taxon>
        <taxon>Basidiomycota</taxon>
        <taxon>Agaricomycotina</taxon>
        <taxon>Agaricomycetes</taxon>
        <taxon>Agaricomycetidae</taxon>
        <taxon>Agaricales</taxon>
        <taxon>Tricholomatineae</taxon>
        <taxon>Lyophyllaceae</taxon>
        <taxon>Tricholomella</taxon>
    </lineage>
</organism>
<dbReference type="PIRSF" id="PIRSF018005">
    <property type="entry name" value="UCP018005"/>
    <property type="match status" value="1"/>
</dbReference>
<keyword evidence="2" id="KW-0489">Methyltransferase</keyword>
<dbReference type="InterPro" id="IPR019257">
    <property type="entry name" value="MeTrfase_dom"/>
</dbReference>
<gene>
    <name evidence="5" type="ORF">D9615_003196</name>
</gene>
<dbReference type="Gene3D" id="3.40.50.150">
    <property type="entry name" value="Vaccinia Virus protein VP39"/>
    <property type="match status" value="1"/>
</dbReference>
<dbReference type="AlphaFoldDB" id="A0A8H5M8B3"/>
<dbReference type="PANTHER" id="PTHR43397:SF1">
    <property type="entry name" value="ERGOTHIONEINE BIOSYNTHESIS PROTEIN 1"/>
    <property type="match status" value="1"/>
</dbReference>
<accession>A0A8H5M8B3</accession>
<comment type="caution">
    <text evidence="5">The sequence shown here is derived from an EMBL/GenBank/DDBJ whole genome shotgun (WGS) entry which is preliminary data.</text>
</comment>
<name>A0A8H5M8B3_9AGAR</name>
<evidence type="ECO:0000313" key="6">
    <source>
        <dbReference type="Proteomes" id="UP000565441"/>
    </source>
</evidence>
<dbReference type="InterPro" id="IPR029063">
    <property type="entry name" value="SAM-dependent_MTases_sf"/>
</dbReference>
<dbReference type="PANTHER" id="PTHR43397">
    <property type="entry name" value="ERGOTHIONEINE BIOSYNTHESIS PROTEIN 1"/>
    <property type="match status" value="1"/>
</dbReference>
<dbReference type="GO" id="GO:0032259">
    <property type="term" value="P:methylation"/>
    <property type="evidence" value="ECO:0007669"/>
    <property type="project" value="UniProtKB-KW"/>
</dbReference>
<protein>
    <recommendedName>
        <fullName evidence="4">Histidine-specific methyltransferase SAM-dependent domain-containing protein</fullName>
    </recommendedName>
</protein>
<evidence type="ECO:0000256" key="1">
    <source>
        <dbReference type="ARBA" id="ARBA00008361"/>
    </source>
</evidence>
<evidence type="ECO:0000256" key="2">
    <source>
        <dbReference type="ARBA" id="ARBA00022603"/>
    </source>
</evidence>
<comment type="similarity">
    <text evidence="1">Belongs to the methyltransferase superfamily.</text>
</comment>
<feature type="domain" description="Histidine-specific methyltransferase SAM-dependent" evidence="4">
    <location>
        <begin position="23"/>
        <end position="369"/>
    </location>
</feature>
<evidence type="ECO:0000256" key="3">
    <source>
        <dbReference type="ARBA" id="ARBA00022679"/>
    </source>
</evidence>
<dbReference type="Pfam" id="PF10017">
    <property type="entry name" value="Methyltransf_33"/>
    <property type="match status" value="1"/>
</dbReference>
<reference evidence="5 6" key="1">
    <citation type="journal article" date="2020" name="ISME J.">
        <title>Uncovering the hidden diversity of litter-decomposition mechanisms in mushroom-forming fungi.</title>
        <authorList>
            <person name="Floudas D."/>
            <person name="Bentzer J."/>
            <person name="Ahren D."/>
            <person name="Johansson T."/>
            <person name="Persson P."/>
            <person name="Tunlid A."/>
        </authorList>
    </citation>
    <scope>NUCLEOTIDE SEQUENCE [LARGE SCALE GENOMIC DNA]</scope>
    <source>
        <strain evidence="5 6">CBS 661.87</strain>
    </source>
</reference>